<reference evidence="3" key="1">
    <citation type="submission" date="2020-03" db="EMBL/GenBank/DDBJ databases">
        <title>The deep terrestrial virosphere.</title>
        <authorList>
            <person name="Holmfeldt K."/>
            <person name="Nilsson E."/>
            <person name="Simone D."/>
            <person name="Lopez-Fernandez M."/>
            <person name="Wu X."/>
            <person name="de Brujin I."/>
            <person name="Lundin D."/>
            <person name="Andersson A."/>
            <person name="Bertilsson S."/>
            <person name="Dopson M."/>
        </authorList>
    </citation>
    <scope>NUCLEOTIDE SEQUENCE</scope>
    <source>
        <strain evidence="3">TM448B02983</strain>
    </source>
</reference>
<keyword evidence="2" id="KW-0472">Membrane</keyword>
<evidence type="ECO:0000256" key="1">
    <source>
        <dbReference type="SAM" id="MobiDB-lite"/>
    </source>
</evidence>
<name>A0A6M3XWB2_9ZZZZ</name>
<dbReference type="AlphaFoldDB" id="A0A6M3XWB2"/>
<dbReference type="EMBL" id="MT144979">
    <property type="protein sequence ID" value="QJI02167.1"/>
    <property type="molecule type" value="Genomic_DNA"/>
</dbReference>
<feature type="transmembrane region" description="Helical" evidence="2">
    <location>
        <begin position="43"/>
        <end position="62"/>
    </location>
</feature>
<protein>
    <submittedName>
        <fullName evidence="3">Uncharacterized protein</fullName>
    </submittedName>
</protein>
<organism evidence="3">
    <name type="scientific">viral metagenome</name>
    <dbReference type="NCBI Taxonomy" id="1070528"/>
    <lineage>
        <taxon>unclassified sequences</taxon>
        <taxon>metagenomes</taxon>
        <taxon>organismal metagenomes</taxon>
    </lineage>
</organism>
<accession>A0A6M3XWB2</accession>
<evidence type="ECO:0000313" key="3">
    <source>
        <dbReference type="EMBL" id="QJI02167.1"/>
    </source>
</evidence>
<evidence type="ECO:0000256" key="2">
    <source>
        <dbReference type="SAM" id="Phobius"/>
    </source>
</evidence>
<gene>
    <name evidence="3" type="ORF">TM448B02983_0008</name>
</gene>
<feature type="transmembrane region" description="Helical" evidence="2">
    <location>
        <begin position="12"/>
        <end position="37"/>
    </location>
</feature>
<proteinExistence type="predicted"/>
<keyword evidence="2" id="KW-0812">Transmembrane</keyword>
<feature type="region of interest" description="Disordered" evidence="1">
    <location>
        <begin position="78"/>
        <end position="102"/>
    </location>
</feature>
<feature type="compositionally biased region" description="Basic and acidic residues" evidence="1">
    <location>
        <begin position="84"/>
        <end position="102"/>
    </location>
</feature>
<keyword evidence="2" id="KW-1133">Transmembrane helix</keyword>
<sequence length="102" mass="10936">MEVKPGIKTTELYTPLLAGLLLITAVALLVMLGVATFEQVRSVFDTGMLIVLGSLGIAYPVVRSWVKISEAKRIAAAPQIKSEQAPEPKESSEPKSVEGEVK</sequence>